<evidence type="ECO:0000256" key="1">
    <source>
        <dbReference type="SAM" id="Phobius"/>
    </source>
</evidence>
<proteinExistence type="predicted"/>
<feature type="transmembrane region" description="Helical" evidence="1">
    <location>
        <begin position="467"/>
        <end position="489"/>
    </location>
</feature>
<evidence type="ECO:0000313" key="3">
    <source>
        <dbReference type="EMBL" id="TKC95281.1"/>
    </source>
</evidence>
<organism evidence="3 4">
    <name type="scientific">Polyangium fumosum</name>
    <dbReference type="NCBI Taxonomy" id="889272"/>
    <lineage>
        <taxon>Bacteria</taxon>
        <taxon>Pseudomonadati</taxon>
        <taxon>Myxococcota</taxon>
        <taxon>Polyangia</taxon>
        <taxon>Polyangiales</taxon>
        <taxon>Polyangiaceae</taxon>
        <taxon>Polyangium</taxon>
    </lineage>
</organism>
<dbReference type="OrthoDB" id="9759899at2"/>
<evidence type="ECO:0000256" key="2">
    <source>
        <dbReference type="SAM" id="SignalP"/>
    </source>
</evidence>
<protein>
    <submittedName>
        <fullName evidence="3">DUF2330 domain-containing protein</fullName>
    </submittedName>
</protein>
<dbReference type="InterPro" id="IPR019283">
    <property type="entry name" value="DUF2330"/>
</dbReference>
<keyword evidence="1" id="KW-0472">Membrane</keyword>
<dbReference type="Proteomes" id="UP000309215">
    <property type="component" value="Unassembled WGS sequence"/>
</dbReference>
<dbReference type="AlphaFoldDB" id="A0A4U1IML1"/>
<dbReference type="RefSeq" id="WP_136935721.1">
    <property type="nucleotide sequence ID" value="NZ_SSMQ01000097.1"/>
</dbReference>
<feature type="signal peptide" evidence="2">
    <location>
        <begin position="1"/>
        <end position="19"/>
    </location>
</feature>
<comment type="caution">
    <text evidence="3">The sequence shown here is derived from an EMBL/GenBank/DDBJ whole genome shotgun (WGS) entry which is preliminary data.</text>
</comment>
<name>A0A4U1IML1_9BACT</name>
<keyword evidence="2" id="KW-0732">Signal</keyword>
<accession>A0A4U1IML1</accession>
<evidence type="ECO:0000313" key="4">
    <source>
        <dbReference type="Proteomes" id="UP000309215"/>
    </source>
</evidence>
<gene>
    <name evidence="3" type="ORF">E8A74_46985</name>
</gene>
<sequence length="501" mass="54222">MRAAGVFAWALLTAAAASAEAFPAYLLGKRESKISSSATTVVIARRGTRTVVSMQIQMDYIDLAEPSAVDDEFAPRTFEVEMIVPVPATLDHDAVRRLPSDIFERLDVISAPRLVESWQQDPCTYADIASIAARDKEGGPSALPDEGALRARAPETSRVQIDAPFGAYVTVVEASDLERWIDGYRRPRRIPENVATVLRSYKEAGWKFLVSDLRFSKDEMRNGRVVPPPLRFEYDAEAVRLPLRLGLSSAAGTHDLVVHVFAEDRYEAANFPNLTIPTNVEVDVAARAHFGELYASLFDATLDKNQGAFVTEYAWDTESCDPCPGPLLSPEAMRLLGAPSGMVVHTRLHARYRKEALGEDPVLRVAPPVQGGRGGDGQAAVPAEVSTFQGRYVLRNRWQGPVTCPNPDFDIWGGPPRADLTSVRPAAPSSEVARGKVYLSAMVRDSVPAAGIESKLRPDGASAGRRFLLGFGLGAGAGLCGTIGVVLAVTGRKRGSRRNSP</sequence>
<keyword evidence="1" id="KW-1133">Transmembrane helix</keyword>
<dbReference type="Pfam" id="PF10092">
    <property type="entry name" value="DUF2330"/>
    <property type="match status" value="1"/>
</dbReference>
<dbReference type="EMBL" id="SSMQ01000097">
    <property type="protein sequence ID" value="TKC95281.1"/>
    <property type="molecule type" value="Genomic_DNA"/>
</dbReference>
<feature type="chain" id="PRO_5020877041" evidence="2">
    <location>
        <begin position="20"/>
        <end position="501"/>
    </location>
</feature>
<keyword evidence="4" id="KW-1185">Reference proteome</keyword>
<keyword evidence="1" id="KW-0812">Transmembrane</keyword>
<reference evidence="3 4" key="1">
    <citation type="submission" date="2019-04" db="EMBL/GenBank/DDBJ databases">
        <authorList>
            <person name="Li Y."/>
            <person name="Wang J."/>
        </authorList>
    </citation>
    <scope>NUCLEOTIDE SEQUENCE [LARGE SCALE GENOMIC DNA]</scope>
    <source>
        <strain evidence="3 4">DSM 14668</strain>
    </source>
</reference>